<reference evidence="1" key="1">
    <citation type="submission" date="2021-02" db="EMBL/GenBank/DDBJ databases">
        <authorList>
            <person name="Nowell W R."/>
        </authorList>
    </citation>
    <scope>NUCLEOTIDE SEQUENCE</scope>
</reference>
<organism evidence="1 2">
    <name type="scientific">Rotaria magnacalcarata</name>
    <dbReference type="NCBI Taxonomy" id="392030"/>
    <lineage>
        <taxon>Eukaryota</taxon>
        <taxon>Metazoa</taxon>
        <taxon>Spiralia</taxon>
        <taxon>Gnathifera</taxon>
        <taxon>Rotifera</taxon>
        <taxon>Eurotatoria</taxon>
        <taxon>Bdelloidea</taxon>
        <taxon>Philodinida</taxon>
        <taxon>Philodinidae</taxon>
        <taxon>Rotaria</taxon>
    </lineage>
</organism>
<name>A0A819Q9V4_9BILA</name>
<dbReference type="EMBL" id="CAJOBF010002349">
    <property type="protein sequence ID" value="CAF4028125.1"/>
    <property type="molecule type" value="Genomic_DNA"/>
</dbReference>
<accession>A0A819Q9V4</accession>
<evidence type="ECO:0000313" key="1">
    <source>
        <dbReference type="EMBL" id="CAF4028125.1"/>
    </source>
</evidence>
<sequence>MNENIIEGIIAEEQPFLKLGESLSFIYNNILLSINEQSSKSTAMIRETYQNDAVKMIQILRDIDGSASSEFNNIKL</sequence>
<dbReference type="Proteomes" id="UP000663842">
    <property type="component" value="Unassembled WGS sequence"/>
</dbReference>
<evidence type="ECO:0000313" key="2">
    <source>
        <dbReference type="Proteomes" id="UP000663842"/>
    </source>
</evidence>
<comment type="caution">
    <text evidence="1">The sequence shown here is derived from an EMBL/GenBank/DDBJ whole genome shotgun (WGS) entry which is preliminary data.</text>
</comment>
<proteinExistence type="predicted"/>
<gene>
    <name evidence="1" type="ORF">UXM345_LOCUS17808</name>
</gene>
<dbReference type="AlphaFoldDB" id="A0A819Q9V4"/>
<protein>
    <submittedName>
        <fullName evidence="1">Uncharacterized protein</fullName>
    </submittedName>
</protein>